<evidence type="ECO:0000313" key="3">
    <source>
        <dbReference type="EMBL" id="KAK9770545.1"/>
    </source>
</evidence>
<dbReference type="InterPro" id="IPR025110">
    <property type="entry name" value="AMP-bd_C"/>
</dbReference>
<keyword evidence="3" id="KW-0436">Ligase</keyword>
<organism evidence="3 4">
    <name type="scientific">Seiridium cardinale</name>
    <dbReference type="NCBI Taxonomy" id="138064"/>
    <lineage>
        <taxon>Eukaryota</taxon>
        <taxon>Fungi</taxon>
        <taxon>Dikarya</taxon>
        <taxon>Ascomycota</taxon>
        <taxon>Pezizomycotina</taxon>
        <taxon>Sordariomycetes</taxon>
        <taxon>Xylariomycetidae</taxon>
        <taxon>Amphisphaeriales</taxon>
        <taxon>Sporocadaceae</taxon>
        <taxon>Seiridium</taxon>
    </lineage>
</organism>
<feature type="domain" description="AMP-binding enzyme C-terminal" evidence="2">
    <location>
        <begin position="447"/>
        <end position="539"/>
    </location>
</feature>
<dbReference type="Proteomes" id="UP001465668">
    <property type="component" value="Unassembled WGS sequence"/>
</dbReference>
<proteinExistence type="predicted"/>
<reference evidence="3 4" key="1">
    <citation type="submission" date="2024-02" db="EMBL/GenBank/DDBJ databases">
        <title>First draft genome assembly of two strains of Seiridium cardinale.</title>
        <authorList>
            <person name="Emiliani G."/>
            <person name="Scali E."/>
        </authorList>
    </citation>
    <scope>NUCLEOTIDE SEQUENCE [LARGE SCALE GENOMIC DNA]</scope>
    <source>
        <strain evidence="3 4">BM-138-000479</strain>
    </source>
</reference>
<dbReference type="Pfam" id="PF13193">
    <property type="entry name" value="AMP-binding_C"/>
    <property type="match status" value="1"/>
</dbReference>
<evidence type="ECO:0000259" key="2">
    <source>
        <dbReference type="Pfam" id="PF13193"/>
    </source>
</evidence>
<evidence type="ECO:0000259" key="1">
    <source>
        <dbReference type="Pfam" id="PF00501"/>
    </source>
</evidence>
<comment type="caution">
    <text evidence="3">The sequence shown here is derived from an EMBL/GenBank/DDBJ whole genome shotgun (WGS) entry which is preliminary data.</text>
</comment>
<dbReference type="EMBL" id="JARVKM010000091">
    <property type="protein sequence ID" value="KAK9770545.1"/>
    <property type="molecule type" value="Genomic_DNA"/>
</dbReference>
<dbReference type="InterPro" id="IPR045851">
    <property type="entry name" value="AMP-bd_C_sf"/>
</dbReference>
<dbReference type="SUPFAM" id="SSF56801">
    <property type="entry name" value="Acetyl-CoA synthetase-like"/>
    <property type="match status" value="1"/>
</dbReference>
<evidence type="ECO:0000313" key="4">
    <source>
        <dbReference type="Proteomes" id="UP001465668"/>
    </source>
</evidence>
<dbReference type="InterPro" id="IPR000873">
    <property type="entry name" value="AMP-dep_synth/lig_dom"/>
</dbReference>
<keyword evidence="4" id="KW-1185">Reference proteome</keyword>
<dbReference type="Gene3D" id="3.30.300.30">
    <property type="match status" value="1"/>
</dbReference>
<dbReference type="Gene3D" id="3.40.50.12780">
    <property type="entry name" value="N-terminal domain of ligase-like"/>
    <property type="match status" value="1"/>
</dbReference>
<dbReference type="InterPro" id="IPR042099">
    <property type="entry name" value="ANL_N_sf"/>
</dbReference>
<dbReference type="Pfam" id="PF00501">
    <property type="entry name" value="AMP-binding"/>
    <property type="match status" value="1"/>
</dbReference>
<dbReference type="PANTHER" id="PTHR43201">
    <property type="entry name" value="ACYL-COA SYNTHETASE"/>
    <property type="match status" value="1"/>
</dbReference>
<dbReference type="GO" id="GO:0016874">
    <property type="term" value="F:ligase activity"/>
    <property type="evidence" value="ECO:0007669"/>
    <property type="project" value="UniProtKB-KW"/>
</dbReference>
<dbReference type="PANTHER" id="PTHR43201:SF6">
    <property type="entry name" value="ACYL COA SYNTHETASE (EUROFUNG)"/>
    <property type="match status" value="1"/>
</dbReference>
<protein>
    <submittedName>
        <fullName evidence="3">Amp dependent CoA ligase</fullName>
    </submittedName>
</protein>
<feature type="domain" description="AMP-dependent synthetase/ligase" evidence="1">
    <location>
        <begin position="10"/>
        <end position="391"/>
    </location>
</feature>
<accession>A0ABR2XA03</accession>
<name>A0ABR2XA03_9PEZI</name>
<gene>
    <name evidence="3" type="ORF">SCAR479_12816</name>
</gene>
<sequence>MNMSTTDVLDNQRRKRPEKPAVISKWQGATFSYQKLYETSQDIAASLLAHGVRAADRVMVLAGNSVEYVQLFFAVGGIGAIFAILNPTFTTEETLAAVDFLNPRAIFISERIGYRKNHDLVAALTNKPAHTKLLVVQVGNAGRSLQGVLSWNEFIQNRPDSATALDEHWGKNDPDEALCLQFTSGTTGARKGALLTHRNLINNAFLVGNRLSFSVDDILACCPPLFHCFGLVCGVLATITHGATVILPSEVFNADASLRAVTEDACTVINAVPTMFQAMLDQSQGTGLDTSGFRLRTGIIAGSSLSETLLQRLDGEFGLRGLAYAFGMTELSAVSFMTSPTQVSLLEERSSVGTLLPHTSAKVVDSDLLALPPGSRGELLVAGDLVFKGYYRDPEKTGNAVAIDTQGRRWLRTGDIVELSSSGSCTVVGRTKDMIKRGGENIAPRDIESVLELHPAIEAAAVVGVPNARWGEDVCAFVQRKQDDNTNQDSHQAELQGKLNTGGIKTWLRKQIAPHKVPQYVFWVGEDAGVPERLPVNSSGKVLKRELSSIATSLVR</sequence>